<keyword evidence="2" id="KW-0812">Transmembrane</keyword>
<keyword evidence="2" id="KW-1133">Transmembrane helix</keyword>
<feature type="transmembrane region" description="Helical" evidence="2">
    <location>
        <begin position="54"/>
        <end position="75"/>
    </location>
</feature>
<dbReference type="RefSeq" id="WP_149750189.1">
    <property type="nucleotide sequence ID" value="NZ_VUJW01000003.1"/>
</dbReference>
<proteinExistence type="predicted"/>
<organism evidence="3 4">
    <name type="scientific">Nocardioides antri</name>
    <dbReference type="NCBI Taxonomy" id="2607659"/>
    <lineage>
        <taxon>Bacteria</taxon>
        <taxon>Bacillati</taxon>
        <taxon>Actinomycetota</taxon>
        <taxon>Actinomycetes</taxon>
        <taxon>Propionibacteriales</taxon>
        <taxon>Nocardioidaceae</taxon>
        <taxon>Nocardioides</taxon>
    </lineage>
</organism>
<accession>A0A5B1M4Y1</accession>
<reference evidence="3 4" key="1">
    <citation type="submission" date="2019-09" db="EMBL/GenBank/DDBJ databases">
        <title>Nocardioides panacisoli sp. nov., isolated from the soil of a ginseng field.</title>
        <authorList>
            <person name="Cho C."/>
        </authorList>
    </citation>
    <scope>NUCLEOTIDE SEQUENCE [LARGE SCALE GENOMIC DNA]</scope>
    <source>
        <strain evidence="3 4">BN140041</strain>
    </source>
</reference>
<comment type="caution">
    <text evidence="3">The sequence shown here is derived from an EMBL/GenBank/DDBJ whole genome shotgun (WGS) entry which is preliminary data.</text>
</comment>
<dbReference type="EMBL" id="VUJW01000003">
    <property type="protein sequence ID" value="KAA1427774.1"/>
    <property type="molecule type" value="Genomic_DNA"/>
</dbReference>
<dbReference type="Proteomes" id="UP000324351">
    <property type="component" value="Unassembled WGS sequence"/>
</dbReference>
<evidence type="ECO:0000313" key="3">
    <source>
        <dbReference type="EMBL" id="KAA1427774.1"/>
    </source>
</evidence>
<evidence type="ECO:0000256" key="1">
    <source>
        <dbReference type="SAM" id="MobiDB-lite"/>
    </source>
</evidence>
<reference evidence="3 4" key="2">
    <citation type="submission" date="2019-09" db="EMBL/GenBank/DDBJ databases">
        <authorList>
            <person name="Jin C."/>
        </authorList>
    </citation>
    <scope>NUCLEOTIDE SEQUENCE [LARGE SCALE GENOMIC DNA]</scope>
    <source>
        <strain evidence="3 4">BN140041</strain>
    </source>
</reference>
<protein>
    <submittedName>
        <fullName evidence="3">Uncharacterized protein</fullName>
    </submittedName>
</protein>
<sequence length="208" mass="22778">MTDFPRPDDGSLEQVLRRDLRETVDHIPAVPVDAVLVRDTRRLGHALRTHRTTMTLLVVAAVALTVLAILVSPALGRAEPTGRYRPQLPADPLELGCYPLPPGLTLDFPYQVRKDGDVDGVRVLTLHWDELDAAEVRRRLAAALVGAGLPRRSATVTPFPELTPDMIVRGEVVLRLPVARLSSADPACTDPATTKRFPDDWAPSTEYG</sequence>
<gene>
    <name evidence="3" type="ORF">F0U47_10120</name>
</gene>
<name>A0A5B1M4Y1_9ACTN</name>
<dbReference type="AlphaFoldDB" id="A0A5B1M4Y1"/>
<keyword evidence="2" id="KW-0472">Membrane</keyword>
<feature type="region of interest" description="Disordered" evidence="1">
    <location>
        <begin position="185"/>
        <end position="208"/>
    </location>
</feature>
<evidence type="ECO:0000313" key="4">
    <source>
        <dbReference type="Proteomes" id="UP000324351"/>
    </source>
</evidence>
<evidence type="ECO:0000256" key="2">
    <source>
        <dbReference type="SAM" id="Phobius"/>
    </source>
</evidence>
<keyword evidence="4" id="KW-1185">Reference proteome</keyword>